<evidence type="ECO:0000256" key="4">
    <source>
        <dbReference type="ARBA" id="ARBA00022723"/>
    </source>
</evidence>
<evidence type="ECO:0000256" key="1">
    <source>
        <dbReference type="ARBA" id="ARBA00012493"/>
    </source>
</evidence>
<dbReference type="OrthoDB" id="1550386at2"/>
<keyword evidence="4" id="KW-0479">Metal-binding</keyword>
<evidence type="ECO:0000256" key="5">
    <source>
        <dbReference type="ARBA" id="ARBA00022842"/>
    </source>
</evidence>
<evidence type="ECO:0000259" key="11">
    <source>
        <dbReference type="PROSITE" id="PS50878"/>
    </source>
</evidence>
<dbReference type="Proteomes" id="UP000306145">
    <property type="component" value="Unassembled WGS sequence"/>
</dbReference>
<dbReference type="InterPro" id="IPR043502">
    <property type="entry name" value="DNA/RNA_pol_sf"/>
</dbReference>
<sequence length="537" mass="58705">MPGAAPFIGRGLTPRIHRHATCIADTHGGPRSLRCSHGGVSRADQAAPPRGVRSRSLRGNPGDAILTSAPHHRCVGTLREPVHPYDRASSGHAATPTGLPVNTIHALATALADAFLAGAGWRRGDLVDQGGLVLGVRRRWLWPVADAALVAYLHPPTDRPRELATFLSTLDPLRAAVTAARQHRRPIVIRARPVTPTRTVRRPWHTPVIDTVGDLAAMLDLSIEHLDWYADRRAMNRRAPAHRLHHYHNRWTDRGRLIEAPKSRLRALQRRLLAEVLGPIPVHPTAHGFVPGRSAHTFAATHAAQPVVVRIDLLAFFTHIPATRVYGLFRTAGYPEPVAHTLTGLCTTRTPHPVLRRAPTDLAHRAARLAALRTGHLPQGAPTSPALANRCAYRLDRRLTGLADAFEITYTRYADDLAFSGDLTTRRIDDLIAAVTDIARGEGFQVHPAKTRVRGQADRQLLAGLVVNHHPATPRDEYDQLRAILHNAARTGLAAQNRTGHPDFAQYLIGRVTWVGHHHPARAAKLATLLAQALAAP</sequence>
<dbReference type="PROSITE" id="PS50878">
    <property type="entry name" value="RT_POL"/>
    <property type="match status" value="1"/>
</dbReference>
<reference evidence="12 13" key="1">
    <citation type="submission" date="2019-06" db="EMBL/GenBank/DDBJ databases">
        <title>Micromonospora ordensis sp. nov., isolated from deep marine sediment.</title>
        <authorList>
            <person name="Veyisoglu A."/>
            <person name="Carro L."/>
            <person name="Klenk H.-P."/>
            <person name="Sahin N."/>
        </authorList>
    </citation>
    <scope>NUCLEOTIDE SEQUENCE [LARGE SCALE GENOMIC DNA]</scope>
    <source>
        <strain evidence="12 13">S2509</strain>
    </source>
</reference>
<comment type="similarity">
    <text evidence="8">Belongs to the bacterial reverse transcriptase family.</text>
</comment>
<comment type="caution">
    <text evidence="12">The sequence shown here is derived from an EMBL/GenBank/DDBJ whole genome shotgun (WGS) entry which is preliminary data.</text>
</comment>
<keyword evidence="5" id="KW-0460">Magnesium</keyword>
<keyword evidence="13" id="KW-1185">Reference proteome</keyword>
<keyword evidence="2" id="KW-0808">Transferase</keyword>
<dbReference type="PRINTS" id="PR00866">
    <property type="entry name" value="RNADNAPOLMS"/>
</dbReference>
<name>A0A5C4QFA6_9ACTN</name>
<dbReference type="InterPro" id="IPR000477">
    <property type="entry name" value="RT_dom"/>
</dbReference>
<dbReference type="PANTHER" id="PTHR34047">
    <property type="entry name" value="NUCLEAR INTRON MATURASE 1, MITOCHONDRIAL-RELATED"/>
    <property type="match status" value="1"/>
</dbReference>
<evidence type="ECO:0000256" key="7">
    <source>
        <dbReference type="ARBA" id="ARBA00023118"/>
    </source>
</evidence>
<evidence type="ECO:0000256" key="10">
    <source>
        <dbReference type="SAM" id="MobiDB-lite"/>
    </source>
</evidence>
<dbReference type="GO" id="GO:0051607">
    <property type="term" value="P:defense response to virus"/>
    <property type="evidence" value="ECO:0007669"/>
    <property type="project" value="UniProtKB-KW"/>
</dbReference>
<dbReference type="GO" id="GO:0046872">
    <property type="term" value="F:metal ion binding"/>
    <property type="evidence" value="ECO:0007669"/>
    <property type="project" value="UniProtKB-KW"/>
</dbReference>
<protein>
    <recommendedName>
        <fullName evidence="1">RNA-directed DNA polymerase</fullName>
        <ecNumber evidence="1">2.7.7.49</ecNumber>
    </recommendedName>
</protein>
<proteinExistence type="inferred from homology"/>
<dbReference type="SUPFAM" id="SSF56672">
    <property type="entry name" value="DNA/RNA polymerases"/>
    <property type="match status" value="1"/>
</dbReference>
<evidence type="ECO:0000256" key="8">
    <source>
        <dbReference type="ARBA" id="ARBA00034120"/>
    </source>
</evidence>
<gene>
    <name evidence="12" type="ORF">FHG89_26040</name>
</gene>
<dbReference type="Pfam" id="PF00078">
    <property type="entry name" value="RVT_1"/>
    <property type="match status" value="1"/>
</dbReference>
<comment type="catalytic activity">
    <reaction evidence="9">
        <text>DNA(n) + a 2'-deoxyribonucleoside 5'-triphosphate = DNA(n+1) + diphosphate</text>
        <dbReference type="Rhea" id="RHEA:22508"/>
        <dbReference type="Rhea" id="RHEA-COMP:17339"/>
        <dbReference type="Rhea" id="RHEA-COMP:17340"/>
        <dbReference type="ChEBI" id="CHEBI:33019"/>
        <dbReference type="ChEBI" id="CHEBI:61560"/>
        <dbReference type="ChEBI" id="CHEBI:173112"/>
        <dbReference type="EC" id="2.7.7.49"/>
    </reaction>
</comment>
<accession>A0A5C4QFA6</accession>
<dbReference type="EMBL" id="VDFY01000230">
    <property type="protein sequence ID" value="TNH23973.1"/>
    <property type="molecule type" value="Genomic_DNA"/>
</dbReference>
<dbReference type="AlphaFoldDB" id="A0A5C4QFA6"/>
<evidence type="ECO:0000313" key="13">
    <source>
        <dbReference type="Proteomes" id="UP000306145"/>
    </source>
</evidence>
<dbReference type="InterPro" id="IPR051083">
    <property type="entry name" value="GrpII_Intron_Splice-Mob/Def"/>
</dbReference>
<evidence type="ECO:0000256" key="3">
    <source>
        <dbReference type="ARBA" id="ARBA00022695"/>
    </source>
</evidence>
<dbReference type="PANTHER" id="PTHR34047:SF7">
    <property type="entry name" value="RNA-DIRECTED DNA POLYMERASE"/>
    <property type="match status" value="1"/>
</dbReference>
<dbReference type="EC" id="2.7.7.49" evidence="1"/>
<keyword evidence="7" id="KW-0051">Antiviral defense</keyword>
<dbReference type="CDD" id="cd03487">
    <property type="entry name" value="RT_Bac_retron_II"/>
    <property type="match status" value="1"/>
</dbReference>
<keyword evidence="3" id="KW-0548">Nucleotidyltransferase</keyword>
<evidence type="ECO:0000256" key="6">
    <source>
        <dbReference type="ARBA" id="ARBA00022918"/>
    </source>
</evidence>
<organism evidence="12 13">
    <name type="scientific">Micromonospora orduensis</name>
    <dbReference type="NCBI Taxonomy" id="1420891"/>
    <lineage>
        <taxon>Bacteria</taxon>
        <taxon>Bacillati</taxon>
        <taxon>Actinomycetota</taxon>
        <taxon>Actinomycetes</taxon>
        <taxon>Micromonosporales</taxon>
        <taxon>Micromonosporaceae</taxon>
        <taxon>Micromonospora</taxon>
    </lineage>
</organism>
<evidence type="ECO:0000256" key="2">
    <source>
        <dbReference type="ARBA" id="ARBA00022679"/>
    </source>
</evidence>
<keyword evidence="6 12" id="KW-0695">RNA-directed DNA polymerase</keyword>
<evidence type="ECO:0000256" key="9">
    <source>
        <dbReference type="ARBA" id="ARBA00048173"/>
    </source>
</evidence>
<dbReference type="InterPro" id="IPR000123">
    <property type="entry name" value="Reverse_transcriptase_msDNA"/>
</dbReference>
<evidence type="ECO:0000313" key="12">
    <source>
        <dbReference type="EMBL" id="TNH23973.1"/>
    </source>
</evidence>
<dbReference type="GO" id="GO:0003964">
    <property type="term" value="F:RNA-directed DNA polymerase activity"/>
    <property type="evidence" value="ECO:0007669"/>
    <property type="project" value="UniProtKB-KW"/>
</dbReference>
<dbReference type="GO" id="GO:0003723">
    <property type="term" value="F:RNA binding"/>
    <property type="evidence" value="ECO:0007669"/>
    <property type="project" value="InterPro"/>
</dbReference>
<feature type="domain" description="Reverse transcriptase" evidence="11">
    <location>
        <begin position="229"/>
        <end position="467"/>
    </location>
</feature>
<feature type="region of interest" description="Disordered" evidence="10">
    <location>
        <begin position="27"/>
        <end position="68"/>
    </location>
</feature>